<dbReference type="SUPFAM" id="SSF88946">
    <property type="entry name" value="Sigma2 domain of RNA polymerase sigma factors"/>
    <property type="match status" value="1"/>
</dbReference>
<evidence type="ECO:0000256" key="3">
    <source>
        <dbReference type="ARBA" id="ARBA00023082"/>
    </source>
</evidence>
<protein>
    <submittedName>
        <fullName evidence="7">RNA polymerase sigma factor, sigma-70 family</fullName>
    </submittedName>
</protein>
<sequence>MANGHKGAVLRQIQRIFSLGTVSGMSETQLLERFVAFKDKAAFEAIIARHGPMVWGVCRRVLTDPHTAEDAFQATFLVLLKKAGSLRDPGRLSPWLYGVALRVATRARSEDARRSTREQDVAKEEAVEPVVLDDLGCVRAVIDEELNRLPERYRWPMVLCHLEGKSYEEAAHQLCRTEGMVRGRLARGRERLRTGLTRRVLAPSAALITAALSGESATAAVPASLVTATIAVARIVTLGGAMTTTATLGPILKLAEGVLTTMLFSKLKLTGTLTAIGTVIVTTLPIAFAYDEKPKSHVDKPTQNTKLQAPSDRTVELVPKTNTVTQPIDVRVLHQQTGEPLTDVTLEVWINDQSKIEGKTDRAGHYSFELPQANPNSLWIKAKTDGFVPASMAWGLRQPGVFPVPKALKFMLEPGTSIGGTVQDSEGRPIEGATVFLLVPSKADKTQQQTSVWDYPVKTDDQGRWQCNLLPSELDDIWIRIQHPDYISDTRYGSTPKPTMVQLRDQTGVMVLKKGLPVTGQVFGYDGQPIAGANVAQGANRPGGHEPEVKTDAKGRFKFDQVAPGDLVLTVQAAGRAPDLKTVKVIPKMSPLEFRLEPGHVVRGRVVDPEGKPIAGVWIVAEEWRGHRSLSLETKSQADGSFQVFDAPADTILFQFVKAPAFRNLMNQPLAASEVGHVVKMIRPVTIRGSVVDSESGKPIEAFTLISGDDPKGKSTRWERNRPLRFRDGHYEVSLDWPYPVQGLLVEADGYLPAISHGFSIMGSNQVYDFKLTRGKVPTRAALAGVVRLPDGSPAADAEVGLATNSHGIYVRNGSFSPPPNQFPTVRTGIDGRFAFPPQTEAATILVLDDRGFAQVTEEQLLATDSLTLTPWGQVEGTLRIGNKAGAFEEVSLSPKAQSQSDDQRISYHYNVATDDSGHFLLTRVIPGAASISRTIKLSANSYGVGPWYPILIEANQTVQATIGGQGRPVAGRVISLAGTKTPFASMANRNTLLLQAPLIPMPEGLTREQRIEWYNAWIVTEEAEAYRAYQKQRSILHYPVKVEPDGTFRIEDVEPGTYELLLRFDLSHLRLTVMVPKIPSGRSDIPIELGEVKLIPWESGE</sequence>
<dbReference type="SUPFAM" id="SSF49464">
    <property type="entry name" value="Carboxypeptidase regulatory domain-like"/>
    <property type="match status" value="3"/>
</dbReference>
<dbReference type="GO" id="GO:0016987">
    <property type="term" value="F:sigma factor activity"/>
    <property type="evidence" value="ECO:0007669"/>
    <property type="project" value="UniProtKB-KW"/>
</dbReference>
<dbReference type="HOGENOM" id="CLU_268050_0_0_0"/>
<dbReference type="InterPro" id="IPR007627">
    <property type="entry name" value="RNA_pol_sigma70_r2"/>
</dbReference>
<organism evidence="7 8">
    <name type="scientific">Singulisphaera acidiphila (strain ATCC BAA-1392 / DSM 18658 / VKM B-2454 / MOB10)</name>
    <dbReference type="NCBI Taxonomy" id="886293"/>
    <lineage>
        <taxon>Bacteria</taxon>
        <taxon>Pseudomonadati</taxon>
        <taxon>Planctomycetota</taxon>
        <taxon>Planctomycetia</taxon>
        <taxon>Isosphaerales</taxon>
        <taxon>Isosphaeraceae</taxon>
        <taxon>Singulisphaera</taxon>
    </lineage>
</organism>
<evidence type="ECO:0000256" key="1">
    <source>
        <dbReference type="ARBA" id="ARBA00010641"/>
    </source>
</evidence>
<dbReference type="Gene3D" id="1.10.1740.10">
    <property type="match status" value="1"/>
</dbReference>
<name>L0DDR3_SINAD</name>
<dbReference type="AlphaFoldDB" id="L0DDR3"/>
<proteinExistence type="inferred from homology"/>
<dbReference type="InterPro" id="IPR014284">
    <property type="entry name" value="RNA_pol_sigma-70_dom"/>
</dbReference>
<dbReference type="KEGG" id="saci:Sinac_2497"/>
<dbReference type="PANTHER" id="PTHR43133:SF51">
    <property type="entry name" value="RNA POLYMERASE SIGMA FACTOR"/>
    <property type="match status" value="1"/>
</dbReference>
<dbReference type="eggNOG" id="COG2373">
    <property type="taxonomic scope" value="Bacteria"/>
</dbReference>
<dbReference type="Pfam" id="PF13620">
    <property type="entry name" value="CarboxypepD_reg"/>
    <property type="match status" value="1"/>
</dbReference>
<dbReference type="Pfam" id="PF08281">
    <property type="entry name" value="Sigma70_r4_2"/>
    <property type="match status" value="1"/>
</dbReference>
<evidence type="ECO:0000313" key="8">
    <source>
        <dbReference type="Proteomes" id="UP000010798"/>
    </source>
</evidence>
<dbReference type="InterPro" id="IPR013249">
    <property type="entry name" value="RNA_pol_sigma70_r4_t2"/>
</dbReference>
<dbReference type="STRING" id="886293.Sinac_2497"/>
<keyword evidence="2" id="KW-0805">Transcription regulation</keyword>
<keyword evidence="8" id="KW-1185">Reference proteome</keyword>
<keyword evidence="3" id="KW-0731">Sigma factor</keyword>
<accession>L0DDR3</accession>
<dbReference type="InterPro" id="IPR008969">
    <property type="entry name" value="CarboxyPept-like_regulatory"/>
</dbReference>
<dbReference type="GO" id="GO:0006352">
    <property type="term" value="P:DNA-templated transcription initiation"/>
    <property type="evidence" value="ECO:0007669"/>
    <property type="project" value="InterPro"/>
</dbReference>
<dbReference type="GO" id="GO:0003677">
    <property type="term" value="F:DNA binding"/>
    <property type="evidence" value="ECO:0007669"/>
    <property type="project" value="InterPro"/>
</dbReference>
<dbReference type="Gene3D" id="1.10.10.10">
    <property type="entry name" value="Winged helix-like DNA-binding domain superfamily/Winged helix DNA-binding domain"/>
    <property type="match status" value="1"/>
</dbReference>
<dbReference type="OrthoDB" id="279966at2"/>
<dbReference type="CDD" id="cd06171">
    <property type="entry name" value="Sigma70_r4"/>
    <property type="match status" value="1"/>
</dbReference>
<dbReference type="InterPro" id="IPR039425">
    <property type="entry name" value="RNA_pol_sigma-70-like"/>
</dbReference>
<dbReference type="InterPro" id="IPR013325">
    <property type="entry name" value="RNA_pol_sigma_r2"/>
</dbReference>
<evidence type="ECO:0000313" key="7">
    <source>
        <dbReference type="EMBL" id="AGA26806.1"/>
    </source>
</evidence>
<feature type="domain" description="RNA polymerase sigma factor 70 region 4 type 2" evidence="6">
    <location>
        <begin position="141"/>
        <end position="192"/>
    </location>
</feature>
<evidence type="ECO:0000259" key="6">
    <source>
        <dbReference type="Pfam" id="PF08281"/>
    </source>
</evidence>
<dbReference type="Proteomes" id="UP000010798">
    <property type="component" value="Chromosome"/>
</dbReference>
<dbReference type="RefSeq" id="WP_015245958.1">
    <property type="nucleotide sequence ID" value="NC_019892.1"/>
</dbReference>
<evidence type="ECO:0000259" key="5">
    <source>
        <dbReference type="Pfam" id="PF04542"/>
    </source>
</evidence>
<evidence type="ECO:0000256" key="4">
    <source>
        <dbReference type="ARBA" id="ARBA00023163"/>
    </source>
</evidence>
<gene>
    <name evidence="7" type="ordered locus">Sinac_2497</name>
</gene>
<reference evidence="7 8" key="1">
    <citation type="submission" date="2012-02" db="EMBL/GenBank/DDBJ databases">
        <title>Complete sequence of chromosome of Singulisphaera acidiphila DSM 18658.</title>
        <authorList>
            <consortium name="US DOE Joint Genome Institute (JGI-PGF)"/>
            <person name="Lucas S."/>
            <person name="Copeland A."/>
            <person name="Lapidus A."/>
            <person name="Glavina del Rio T."/>
            <person name="Dalin E."/>
            <person name="Tice H."/>
            <person name="Bruce D."/>
            <person name="Goodwin L."/>
            <person name="Pitluck S."/>
            <person name="Peters L."/>
            <person name="Ovchinnikova G."/>
            <person name="Chertkov O."/>
            <person name="Kyrpides N."/>
            <person name="Mavromatis K."/>
            <person name="Ivanova N."/>
            <person name="Brettin T."/>
            <person name="Detter J.C."/>
            <person name="Han C."/>
            <person name="Larimer F."/>
            <person name="Land M."/>
            <person name="Hauser L."/>
            <person name="Markowitz V."/>
            <person name="Cheng J.-F."/>
            <person name="Hugenholtz P."/>
            <person name="Woyke T."/>
            <person name="Wu D."/>
            <person name="Tindall B."/>
            <person name="Pomrenke H."/>
            <person name="Brambilla E."/>
            <person name="Klenk H.-P."/>
            <person name="Eisen J.A."/>
        </authorList>
    </citation>
    <scope>NUCLEOTIDE SEQUENCE [LARGE SCALE GENOMIC DNA]</scope>
    <source>
        <strain evidence="8">ATCC BAA-1392 / DSM 18658 / VKM B-2454 / MOB10</strain>
    </source>
</reference>
<dbReference type="InterPro" id="IPR036388">
    <property type="entry name" value="WH-like_DNA-bd_sf"/>
</dbReference>
<dbReference type="NCBIfam" id="TIGR02937">
    <property type="entry name" value="sigma70-ECF"/>
    <property type="match status" value="1"/>
</dbReference>
<comment type="similarity">
    <text evidence="1">Belongs to the sigma-70 factor family. ECF subfamily.</text>
</comment>
<evidence type="ECO:0000256" key="2">
    <source>
        <dbReference type="ARBA" id="ARBA00023015"/>
    </source>
</evidence>
<keyword evidence="4" id="KW-0804">Transcription</keyword>
<dbReference type="EMBL" id="CP003364">
    <property type="protein sequence ID" value="AGA26806.1"/>
    <property type="molecule type" value="Genomic_DNA"/>
</dbReference>
<dbReference type="Pfam" id="PF04542">
    <property type="entry name" value="Sigma70_r2"/>
    <property type="match status" value="1"/>
</dbReference>
<dbReference type="InterPro" id="IPR013324">
    <property type="entry name" value="RNA_pol_sigma_r3/r4-like"/>
</dbReference>
<dbReference type="PANTHER" id="PTHR43133">
    <property type="entry name" value="RNA POLYMERASE ECF-TYPE SIGMA FACTO"/>
    <property type="match status" value="1"/>
</dbReference>
<dbReference type="eggNOG" id="COG1595">
    <property type="taxonomic scope" value="Bacteria"/>
</dbReference>
<dbReference type="SUPFAM" id="SSF88659">
    <property type="entry name" value="Sigma3 and sigma4 domains of RNA polymerase sigma factors"/>
    <property type="match status" value="1"/>
</dbReference>
<feature type="domain" description="RNA polymerase sigma-70 region 2" evidence="5">
    <location>
        <begin position="47"/>
        <end position="112"/>
    </location>
</feature>
<dbReference type="Gene3D" id="2.60.40.1120">
    <property type="entry name" value="Carboxypeptidase-like, regulatory domain"/>
    <property type="match status" value="2"/>
</dbReference>